<dbReference type="EMBL" id="BOOW01000026">
    <property type="protein sequence ID" value="GII93743.1"/>
    <property type="molecule type" value="Genomic_DNA"/>
</dbReference>
<organism evidence="1 2">
    <name type="scientific">Sinosporangium siamense</name>
    <dbReference type="NCBI Taxonomy" id="1367973"/>
    <lineage>
        <taxon>Bacteria</taxon>
        <taxon>Bacillati</taxon>
        <taxon>Actinomycetota</taxon>
        <taxon>Actinomycetes</taxon>
        <taxon>Streptosporangiales</taxon>
        <taxon>Streptosporangiaceae</taxon>
        <taxon>Sinosporangium</taxon>
    </lineage>
</organism>
<comment type="caution">
    <text evidence="1">The sequence shown here is derived from an EMBL/GenBank/DDBJ whole genome shotgun (WGS) entry which is preliminary data.</text>
</comment>
<evidence type="ECO:0000313" key="2">
    <source>
        <dbReference type="Proteomes" id="UP000606172"/>
    </source>
</evidence>
<proteinExistence type="predicted"/>
<gene>
    <name evidence="1" type="ORF">Ssi02_39740</name>
</gene>
<accession>A0A919RHJ9</accession>
<protein>
    <submittedName>
        <fullName evidence="1">Uncharacterized protein</fullName>
    </submittedName>
</protein>
<keyword evidence="2" id="KW-1185">Reference proteome</keyword>
<dbReference type="AlphaFoldDB" id="A0A919RHJ9"/>
<sequence length="64" mass="6463">MRGGEEAFDQFAAERGAARVKRVAGGESGQHIGEFVLIEVGEAAAVGPMCHATAVGRHGTGGPT</sequence>
<reference evidence="1" key="1">
    <citation type="submission" date="2021-01" db="EMBL/GenBank/DDBJ databases">
        <title>Whole genome shotgun sequence of Sinosporangium siamense NBRC 109515.</title>
        <authorList>
            <person name="Komaki H."/>
            <person name="Tamura T."/>
        </authorList>
    </citation>
    <scope>NUCLEOTIDE SEQUENCE</scope>
    <source>
        <strain evidence="1">NBRC 109515</strain>
    </source>
</reference>
<dbReference type="Proteomes" id="UP000606172">
    <property type="component" value="Unassembled WGS sequence"/>
</dbReference>
<name>A0A919RHJ9_9ACTN</name>
<evidence type="ECO:0000313" key="1">
    <source>
        <dbReference type="EMBL" id="GII93743.1"/>
    </source>
</evidence>